<sequence length="152" mass="16851">MSKNLEQDTIEVFINSLAHFYQQLGLDEVEIGVPYLLDSNHPIVEDYTGIIGISGRRKGCVYYTCPQALLSYILLAMGEKDVTTDHLCDLVGEIANTIAGNARQAFGAEFMISVPVVIKGEPEKVSLPKNTRCVVIPTKWKFYQSIIVVALE</sequence>
<dbReference type="RefSeq" id="WP_193953792.1">
    <property type="nucleotide sequence ID" value="NZ_JADEYS010000012.1"/>
</dbReference>
<dbReference type="EMBL" id="JADEYS010000012">
    <property type="protein sequence ID" value="MBE9398162.1"/>
    <property type="molecule type" value="Genomic_DNA"/>
</dbReference>
<dbReference type="AlphaFoldDB" id="A0A8J7FC14"/>
<evidence type="ECO:0000313" key="3">
    <source>
        <dbReference type="EMBL" id="MBE9398162.1"/>
    </source>
</evidence>
<keyword evidence="1" id="KW-0145">Chemotaxis</keyword>
<protein>
    <submittedName>
        <fullName evidence="3">Chemotaxis protein CheX</fullName>
    </submittedName>
</protein>
<evidence type="ECO:0000313" key="4">
    <source>
        <dbReference type="Proteomes" id="UP000640333"/>
    </source>
</evidence>
<dbReference type="GO" id="GO:0006935">
    <property type="term" value="P:chemotaxis"/>
    <property type="evidence" value="ECO:0007669"/>
    <property type="project" value="UniProtKB-KW"/>
</dbReference>
<dbReference type="CDD" id="cd17906">
    <property type="entry name" value="CheX"/>
    <property type="match status" value="1"/>
</dbReference>
<accession>A0A8J7FC14</accession>
<dbReference type="Gene3D" id="3.40.1550.10">
    <property type="entry name" value="CheC-like"/>
    <property type="match status" value="1"/>
</dbReference>
<evidence type="ECO:0000256" key="1">
    <source>
        <dbReference type="ARBA" id="ARBA00022500"/>
    </source>
</evidence>
<keyword evidence="4" id="KW-1185">Reference proteome</keyword>
<dbReference type="InterPro" id="IPR028051">
    <property type="entry name" value="CheX-like_dom"/>
</dbReference>
<dbReference type="InterPro" id="IPR038756">
    <property type="entry name" value="CheX-like"/>
</dbReference>
<dbReference type="Pfam" id="PF13690">
    <property type="entry name" value="CheX"/>
    <property type="match status" value="1"/>
</dbReference>
<dbReference type="InterPro" id="IPR028976">
    <property type="entry name" value="CheC-like_sf"/>
</dbReference>
<dbReference type="PANTHER" id="PTHR39452:SF1">
    <property type="entry name" value="CHEY-P PHOSPHATASE CHEX"/>
    <property type="match status" value="1"/>
</dbReference>
<evidence type="ECO:0000259" key="2">
    <source>
        <dbReference type="Pfam" id="PF13690"/>
    </source>
</evidence>
<proteinExistence type="predicted"/>
<reference evidence="3" key="1">
    <citation type="submission" date="2020-10" db="EMBL/GenBank/DDBJ databases">
        <title>Bacterium isolated from coastal waters sediment.</title>
        <authorList>
            <person name="Chen R.-J."/>
            <person name="Lu D.-C."/>
            <person name="Zhu K.-L."/>
            <person name="Du Z.-J."/>
        </authorList>
    </citation>
    <scope>NUCLEOTIDE SEQUENCE</scope>
    <source>
        <strain evidence="3">N1Y112</strain>
    </source>
</reference>
<name>A0A8J7FC14_9GAMM</name>
<dbReference type="PANTHER" id="PTHR39452">
    <property type="entry name" value="CHEY-P PHOSPHATASE CHEX"/>
    <property type="match status" value="1"/>
</dbReference>
<dbReference type="SUPFAM" id="SSF103039">
    <property type="entry name" value="CheC-like"/>
    <property type="match status" value="1"/>
</dbReference>
<gene>
    <name evidence="3" type="ORF">IOQ59_12940</name>
</gene>
<feature type="domain" description="Chemotaxis phosphatase CheX-like" evidence="2">
    <location>
        <begin position="47"/>
        <end position="138"/>
    </location>
</feature>
<comment type="caution">
    <text evidence="3">The sequence shown here is derived from an EMBL/GenBank/DDBJ whole genome shotgun (WGS) entry which is preliminary data.</text>
</comment>
<organism evidence="3 4">
    <name type="scientific">Pontibacterium sinense</name>
    <dbReference type="NCBI Taxonomy" id="2781979"/>
    <lineage>
        <taxon>Bacteria</taxon>
        <taxon>Pseudomonadati</taxon>
        <taxon>Pseudomonadota</taxon>
        <taxon>Gammaproteobacteria</taxon>
        <taxon>Oceanospirillales</taxon>
        <taxon>Oceanospirillaceae</taxon>
        <taxon>Pontibacterium</taxon>
    </lineage>
</organism>
<dbReference type="Proteomes" id="UP000640333">
    <property type="component" value="Unassembled WGS sequence"/>
</dbReference>